<reference evidence="6" key="1">
    <citation type="submission" date="2023-07" db="EMBL/GenBank/DDBJ databases">
        <title>Sequencing the genomes of 1000 actinobacteria strains.</title>
        <authorList>
            <person name="Klenk H.-P."/>
        </authorList>
    </citation>
    <scope>NUCLEOTIDE SEQUENCE</scope>
    <source>
        <strain evidence="6">DSM 45977</strain>
    </source>
</reference>
<dbReference type="GO" id="GO:0046872">
    <property type="term" value="F:metal ion binding"/>
    <property type="evidence" value="ECO:0007669"/>
    <property type="project" value="UniProtKB-KW"/>
</dbReference>
<evidence type="ECO:0000256" key="1">
    <source>
        <dbReference type="ARBA" id="ARBA00022722"/>
    </source>
</evidence>
<comment type="caution">
    <text evidence="6">The sequence shown here is derived from an EMBL/GenBank/DDBJ whole genome shotgun (WGS) entry which is preliminary data.</text>
</comment>
<keyword evidence="7" id="KW-1185">Reference proteome</keyword>
<proteinExistence type="predicted"/>
<evidence type="ECO:0000259" key="5">
    <source>
        <dbReference type="Pfam" id="PF01850"/>
    </source>
</evidence>
<dbReference type="Gene3D" id="3.40.50.1010">
    <property type="entry name" value="5'-nuclease"/>
    <property type="match status" value="1"/>
</dbReference>
<dbReference type="InterPro" id="IPR029060">
    <property type="entry name" value="PIN-like_dom_sf"/>
</dbReference>
<keyword evidence="2" id="KW-0479">Metal-binding</keyword>
<dbReference type="InterPro" id="IPR002716">
    <property type="entry name" value="PIN_dom"/>
</dbReference>
<dbReference type="Pfam" id="PF01850">
    <property type="entry name" value="PIN"/>
    <property type="match status" value="1"/>
</dbReference>
<keyword evidence="4" id="KW-0460">Magnesium</keyword>
<gene>
    <name evidence="6" type="ORF">JOF55_001162</name>
</gene>
<evidence type="ECO:0000313" key="6">
    <source>
        <dbReference type="EMBL" id="MDR7300981.1"/>
    </source>
</evidence>
<dbReference type="GO" id="GO:0004518">
    <property type="term" value="F:nuclease activity"/>
    <property type="evidence" value="ECO:0007669"/>
    <property type="project" value="UniProtKB-KW"/>
</dbReference>
<keyword evidence="1" id="KW-0540">Nuclease</keyword>
<dbReference type="Proteomes" id="UP001180845">
    <property type="component" value="Unassembled WGS sequence"/>
</dbReference>
<name>A0AAE3Z9U7_9ACTN</name>
<evidence type="ECO:0000313" key="7">
    <source>
        <dbReference type="Proteomes" id="UP001180845"/>
    </source>
</evidence>
<evidence type="ECO:0000256" key="2">
    <source>
        <dbReference type="ARBA" id="ARBA00022723"/>
    </source>
</evidence>
<protein>
    <submittedName>
        <fullName evidence="6">Nucleic acid-binding protein</fullName>
    </submittedName>
</protein>
<dbReference type="GO" id="GO:0016787">
    <property type="term" value="F:hydrolase activity"/>
    <property type="evidence" value="ECO:0007669"/>
    <property type="project" value="UniProtKB-KW"/>
</dbReference>
<evidence type="ECO:0000256" key="4">
    <source>
        <dbReference type="ARBA" id="ARBA00022842"/>
    </source>
</evidence>
<dbReference type="EMBL" id="JAVDXW010000001">
    <property type="protein sequence ID" value="MDR7300981.1"/>
    <property type="molecule type" value="Genomic_DNA"/>
</dbReference>
<dbReference type="AlphaFoldDB" id="A0AAE3Z9U7"/>
<evidence type="ECO:0000256" key="3">
    <source>
        <dbReference type="ARBA" id="ARBA00022801"/>
    </source>
</evidence>
<sequence length="52" mass="5761">MVGRGAQRSDAKGNLVPDAYLAAIAIEHGCEWITADRGFARYPGLRWHHPLD</sequence>
<keyword evidence="3" id="KW-0378">Hydrolase</keyword>
<organism evidence="6 7">
    <name type="scientific">Haloactinomyces albus</name>
    <dbReference type="NCBI Taxonomy" id="1352928"/>
    <lineage>
        <taxon>Bacteria</taxon>
        <taxon>Bacillati</taxon>
        <taxon>Actinomycetota</taxon>
        <taxon>Actinomycetes</taxon>
        <taxon>Actinopolysporales</taxon>
        <taxon>Actinopolysporaceae</taxon>
        <taxon>Haloactinomyces</taxon>
    </lineage>
</organism>
<feature type="domain" description="PIN" evidence="5">
    <location>
        <begin position="9"/>
        <end position="44"/>
    </location>
</feature>
<dbReference type="SUPFAM" id="SSF88723">
    <property type="entry name" value="PIN domain-like"/>
    <property type="match status" value="1"/>
</dbReference>
<accession>A0AAE3Z9U7</accession>